<dbReference type="RefSeq" id="WP_228212348.1">
    <property type="nucleotide sequence ID" value="NZ_OOGT01000342.1"/>
</dbReference>
<dbReference type="Proteomes" id="UP000245974">
    <property type="component" value="Unassembled WGS sequence"/>
</dbReference>
<feature type="chain" id="PRO_5015706110" evidence="1">
    <location>
        <begin position="23"/>
        <end position="187"/>
    </location>
</feature>
<sequence length="187" mass="20352">MYIIKNTLAASLVLSISSWCMAAGNPVAVGDVVGRDLSVALVGFLGHVGLLASNNNVSEVNQATDYVDVVRFKTVEGFKTDKYWGAKAKSNFGFKAPYTSASNQIIGLSNQQRPYVAYTLWSATAKPAVQECTRYDANGKCTAFSWKKGTFRCDSFVRWMYEQTGNGSLGGSLPRTTFNSSLLTITR</sequence>
<organism evidence="2 3">
    <name type="scientific">Acinetobacter stercoris</name>
    <dbReference type="NCBI Taxonomy" id="2126983"/>
    <lineage>
        <taxon>Bacteria</taxon>
        <taxon>Pseudomonadati</taxon>
        <taxon>Pseudomonadota</taxon>
        <taxon>Gammaproteobacteria</taxon>
        <taxon>Moraxellales</taxon>
        <taxon>Moraxellaceae</taxon>
        <taxon>Acinetobacter</taxon>
    </lineage>
</organism>
<dbReference type="EMBL" id="OOGT01000342">
    <property type="protein sequence ID" value="SPL72551.1"/>
    <property type="molecule type" value="Genomic_DNA"/>
</dbReference>
<evidence type="ECO:0000313" key="2">
    <source>
        <dbReference type="EMBL" id="SPL72551.1"/>
    </source>
</evidence>
<dbReference type="AlphaFoldDB" id="A0A2U3N4F5"/>
<evidence type="ECO:0000313" key="3">
    <source>
        <dbReference type="Proteomes" id="UP000245974"/>
    </source>
</evidence>
<protein>
    <submittedName>
        <fullName evidence="2">Uncharacterized protein</fullName>
    </submittedName>
</protein>
<keyword evidence="3" id="KW-1185">Reference proteome</keyword>
<name>A0A2U3N4F5_9GAMM</name>
<feature type="signal peptide" evidence="1">
    <location>
        <begin position="1"/>
        <end position="22"/>
    </location>
</feature>
<evidence type="ECO:0000256" key="1">
    <source>
        <dbReference type="SAM" id="SignalP"/>
    </source>
</evidence>
<keyword evidence="1" id="KW-0732">Signal</keyword>
<accession>A0A2U3N4F5</accession>
<reference evidence="3" key="1">
    <citation type="submission" date="2018-03" db="EMBL/GenBank/DDBJ databases">
        <authorList>
            <person name="Blom J."/>
        </authorList>
    </citation>
    <scope>NUCLEOTIDE SEQUENCE [LARGE SCALE GENOMIC DNA]</scope>
    <source>
        <strain evidence="3">KPC-SM-21</strain>
    </source>
</reference>
<dbReference type="InParanoid" id="A0A2U3N4F5"/>
<proteinExistence type="predicted"/>
<gene>
    <name evidence="2" type="ORF">KPC_3729</name>
</gene>